<dbReference type="Proteomes" id="UP000287352">
    <property type="component" value="Unassembled WGS sequence"/>
</dbReference>
<reference evidence="4" key="1">
    <citation type="submission" date="2018-12" db="EMBL/GenBank/DDBJ databases">
        <title>Tengunoibacter tsumagoiensis gen. nov., sp. nov., Dictyobacter kobayashii sp. nov., D. alpinus sp. nov., and D. joshuensis sp. nov. and description of Dictyobacteraceae fam. nov. within the order Ktedonobacterales isolated from Tengu-no-mugimeshi.</title>
        <authorList>
            <person name="Wang C.M."/>
            <person name="Zheng Y."/>
            <person name="Sakai Y."/>
            <person name="Toyoda A."/>
            <person name="Minakuchi Y."/>
            <person name="Abe K."/>
            <person name="Yokota A."/>
            <person name="Yabe S."/>
        </authorList>
    </citation>
    <scope>NUCLEOTIDE SEQUENCE [LARGE SCALE GENOMIC DNA]</scope>
    <source>
        <strain evidence="4">Uno3</strain>
    </source>
</reference>
<evidence type="ECO:0000313" key="3">
    <source>
        <dbReference type="EMBL" id="GCE14241.1"/>
    </source>
</evidence>
<comment type="caution">
    <text evidence="2">The sequence shown here is derived from an EMBL/GenBank/DDBJ whole genome shotgun (WGS) entry which is preliminary data.</text>
</comment>
<feature type="compositionally biased region" description="Basic and acidic residues" evidence="1">
    <location>
        <begin position="1"/>
        <end position="10"/>
    </location>
</feature>
<dbReference type="EMBL" id="BIFR01000001">
    <property type="protein sequence ID" value="GCE14241.1"/>
    <property type="molecule type" value="Genomic_DNA"/>
</dbReference>
<sequence>MITTQAKEKSTPPLLNRAQRRAGWRYVARKARAKISSSQRQAMKASQKLHCKECGFAFLGSSNRCQCKASIKHQSGDPLYA</sequence>
<reference evidence="2" key="2">
    <citation type="journal article" date="2019" name="Int. J. Syst. Evol. Microbiol.">
        <title>Tengunoibacter tsumagoiensis gen. nov., sp. nov., Dictyobacter kobayashii sp. nov., Dictyobacter alpinus sp. nov., and description of Dictyobacteraceae fam. nov. within the order Ktedonobacterales isolated from Tengu-no-mugimeshi, a soil-like granular mass of micro-organisms, and emended descriptions of the genera Ktedonobacter and Dictyobacter.</title>
        <authorList>
            <person name="Wang C."/>
            <person name="Zheng Y."/>
            <person name="Sakai Y."/>
            <person name="Toyoda A."/>
            <person name="Minakuchi Y."/>
            <person name="Abe K."/>
            <person name="Yokota A."/>
            <person name="Yabe S."/>
        </authorList>
    </citation>
    <scope>NUCLEOTIDE SEQUENCE</scope>
    <source>
        <strain evidence="2">Uno3</strain>
    </source>
</reference>
<evidence type="ECO:0000256" key="1">
    <source>
        <dbReference type="SAM" id="MobiDB-lite"/>
    </source>
</evidence>
<accession>A0A402A4V3</accession>
<dbReference type="AlphaFoldDB" id="A0A402A4V3"/>
<evidence type="ECO:0000313" key="4">
    <source>
        <dbReference type="Proteomes" id="UP000287352"/>
    </source>
</evidence>
<dbReference type="EMBL" id="BIFR01000001">
    <property type="protein sequence ID" value="GCE14187.1"/>
    <property type="molecule type" value="Genomic_DNA"/>
</dbReference>
<name>A0A402A4V3_9CHLR</name>
<gene>
    <name evidence="2" type="ORF">KTT_40460</name>
    <name evidence="3" type="ORF">KTT_41000</name>
</gene>
<proteinExistence type="predicted"/>
<evidence type="ECO:0000313" key="2">
    <source>
        <dbReference type="EMBL" id="GCE14187.1"/>
    </source>
</evidence>
<keyword evidence="4" id="KW-1185">Reference proteome</keyword>
<dbReference type="RefSeq" id="WP_126581656.1">
    <property type="nucleotide sequence ID" value="NZ_BIFR01000001.1"/>
</dbReference>
<protein>
    <submittedName>
        <fullName evidence="2">Uncharacterized protein</fullName>
    </submittedName>
</protein>
<organism evidence="2 4">
    <name type="scientific">Tengunoibacter tsumagoiensis</name>
    <dbReference type="NCBI Taxonomy" id="2014871"/>
    <lineage>
        <taxon>Bacteria</taxon>
        <taxon>Bacillati</taxon>
        <taxon>Chloroflexota</taxon>
        <taxon>Ktedonobacteria</taxon>
        <taxon>Ktedonobacterales</taxon>
        <taxon>Dictyobacteraceae</taxon>
        <taxon>Tengunoibacter</taxon>
    </lineage>
</organism>
<feature type="region of interest" description="Disordered" evidence="1">
    <location>
        <begin position="1"/>
        <end position="21"/>
    </location>
</feature>